<dbReference type="eggNOG" id="KOG2635">
    <property type="taxonomic scope" value="Eukaryota"/>
</dbReference>
<protein>
    <recommendedName>
        <fullName evidence="12">Coatomer subunit delta</fullName>
    </recommendedName>
</protein>
<keyword evidence="8 12" id="KW-0333">Golgi apparatus</keyword>
<gene>
    <name evidence="15" type="ORF">CICLE_v10014709mg</name>
</gene>
<evidence type="ECO:0000256" key="5">
    <source>
        <dbReference type="ARBA" id="ARBA00022490"/>
    </source>
</evidence>
<dbReference type="OMA" id="VQFRTHP"/>
<dbReference type="PANTHER" id="PTHR10121">
    <property type="entry name" value="COATOMER SUBUNIT DELTA"/>
    <property type="match status" value="1"/>
</dbReference>
<dbReference type="Proteomes" id="UP000030687">
    <property type="component" value="Unassembled WGS sequence"/>
</dbReference>
<dbReference type="CDD" id="cd14830">
    <property type="entry name" value="Delta_COP_N"/>
    <property type="match status" value="1"/>
</dbReference>
<dbReference type="InterPro" id="IPR011012">
    <property type="entry name" value="Longin-like_dom_sf"/>
</dbReference>
<keyword evidence="9 12" id="KW-0472">Membrane</keyword>
<dbReference type="Pfam" id="PF00928">
    <property type="entry name" value="Adap_comp_sub"/>
    <property type="match status" value="1"/>
</dbReference>
<dbReference type="EMBL" id="KI536312">
    <property type="protein sequence ID" value="ESR61914.1"/>
    <property type="molecule type" value="Genomic_DNA"/>
</dbReference>
<dbReference type="InterPro" id="IPR028565">
    <property type="entry name" value="MHD"/>
</dbReference>
<evidence type="ECO:0000256" key="10">
    <source>
        <dbReference type="ARBA" id="ARBA00023329"/>
    </source>
</evidence>
<dbReference type="GO" id="GO:0000139">
    <property type="term" value="C:Golgi membrane"/>
    <property type="evidence" value="ECO:0007669"/>
    <property type="project" value="UniProtKB-SubCell"/>
</dbReference>
<dbReference type="Gramene" id="ESR61914">
    <property type="protein sequence ID" value="ESR61914"/>
    <property type="gene ID" value="CICLE_v10014709mg"/>
</dbReference>
<comment type="subunit">
    <text evidence="3 12">Oligomeric complex that consists of at least the alpha, beta, beta', gamma, delta, epsilon and zeta subunits.</text>
</comment>
<dbReference type="GO" id="GO:0051645">
    <property type="term" value="P:Golgi localization"/>
    <property type="evidence" value="ECO:0007669"/>
    <property type="project" value="TreeGrafter"/>
</dbReference>
<evidence type="ECO:0000256" key="3">
    <source>
        <dbReference type="ARBA" id="ARBA00011775"/>
    </source>
</evidence>
<dbReference type="InParanoid" id="V4W700"/>
<reference evidence="15 16" key="1">
    <citation type="submission" date="2013-10" db="EMBL/GenBank/DDBJ databases">
        <authorList>
            <consortium name="International Citrus Genome Consortium"/>
            <person name="Jenkins J."/>
            <person name="Schmutz J."/>
            <person name="Prochnik S."/>
            <person name="Rokhsar D."/>
            <person name="Gmitter F."/>
            <person name="Ollitrault P."/>
            <person name="Machado M."/>
            <person name="Talon M."/>
            <person name="Wincker P."/>
            <person name="Jaillon O."/>
            <person name="Morgante M."/>
        </authorList>
    </citation>
    <scope>NUCLEOTIDE SEQUENCE</scope>
    <source>
        <strain evidence="16">cv. Clemenules</strain>
    </source>
</reference>
<organism evidence="15 16">
    <name type="scientific">Citrus clementina</name>
    <name type="common">Clementine</name>
    <name type="synonym">Citrus deliciosa x Citrus sinensis</name>
    <dbReference type="NCBI Taxonomy" id="85681"/>
    <lineage>
        <taxon>Eukaryota</taxon>
        <taxon>Viridiplantae</taxon>
        <taxon>Streptophyta</taxon>
        <taxon>Embryophyta</taxon>
        <taxon>Tracheophyta</taxon>
        <taxon>Spermatophyta</taxon>
        <taxon>Magnoliopsida</taxon>
        <taxon>eudicotyledons</taxon>
        <taxon>Gunneridae</taxon>
        <taxon>Pentapetalae</taxon>
        <taxon>rosids</taxon>
        <taxon>malvids</taxon>
        <taxon>Sapindales</taxon>
        <taxon>Rutaceae</taxon>
        <taxon>Aurantioideae</taxon>
        <taxon>Citrus</taxon>
    </lineage>
</organism>
<evidence type="ECO:0000256" key="1">
    <source>
        <dbReference type="ARBA" id="ARBA00004255"/>
    </source>
</evidence>
<feature type="region of interest" description="Disordered" evidence="13">
    <location>
        <begin position="224"/>
        <end position="251"/>
    </location>
</feature>
<keyword evidence="4 12" id="KW-0813">Transport</keyword>
<dbReference type="FunFam" id="2.60.40.1170:FF:000015">
    <property type="entry name" value="Coatomer subunit delta"/>
    <property type="match status" value="1"/>
</dbReference>
<dbReference type="GO" id="GO:0006890">
    <property type="term" value="P:retrograde vesicle-mediated transport, Golgi to endoplasmic reticulum"/>
    <property type="evidence" value="ECO:0007669"/>
    <property type="project" value="UniProtKB-UniRule"/>
</dbReference>
<dbReference type="InterPro" id="IPR027059">
    <property type="entry name" value="Coatomer_dsu"/>
</dbReference>
<evidence type="ECO:0000256" key="12">
    <source>
        <dbReference type="RuleBase" id="RU366052"/>
    </source>
</evidence>
<dbReference type="GO" id="GO:0006888">
    <property type="term" value="P:endoplasmic reticulum to Golgi vesicle-mediated transport"/>
    <property type="evidence" value="ECO:0007669"/>
    <property type="project" value="TreeGrafter"/>
</dbReference>
<evidence type="ECO:0000256" key="4">
    <source>
        <dbReference type="ARBA" id="ARBA00022448"/>
    </source>
</evidence>
<comment type="similarity">
    <text evidence="2 12">Belongs to the adaptor complexes medium subunit family. Delta-COP subfamily.</text>
</comment>
<evidence type="ECO:0000256" key="9">
    <source>
        <dbReference type="ARBA" id="ARBA00023136"/>
    </source>
</evidence>
<evidence type="ECO:0000256" key="11">
    <source>
        <dbReference type="ARBA" id="ARBA00025536"/>
    </source>
</evidence>
<evidence type="ECO:0000313" key="16">
    <source>
        <dbReference type="Proteomes" id="UP000030687"/>
    </source>
</evidence>
<keyword evidence="6 12" id="KW-0931">ER-Golgi transport</keyword>
<dbReference type="GO" id="GO:0030126">
    <property type="term" value="C:COPI vesicle coat"/>
    <property type="evidence" value="ECO:0007669"/>
    <property type="project" value="UniProtKB-UniRule"/>
</dbReference>
<accession>V4W700</accession>
<dbReference type="InterPro" id="IPR036168">
    <property type="entry name" value="AP2_Mu_C_sf"/>
</dbReference>
<dbReference type="AlphaFoldDB" id="V4W700"/>
<keyword evidence="10" id="KW-0968">Cytoplasmic vesicle</keyword>
<evidence type="ECO:0000259" key="14">
    <source>
        <dbReference type="PROSITE" id="PS51072"/>
    </source>
</evidence>
<evidence type="ECO:0000256" key="13">
    <source>
        <dbReference type="SAM" id="MobiDB-lite"/>
    </source>
</evidence>
<dbReference type="FunFam" id="2.60.40.1170:FF:000007">
    <property type="entry name" value="Coatomer subunit delta"/>
    <property type="match status" value="1"/>
</dbReference>
<comment type="function">
    <text evidence="11">The coatomer is a cytosolic protein complex that binds to dilysine motifs and reversibly associates with Golgi non-clathrin-coated vesicles, which further mediate biosynthetic protein transport from the ER, via the Golgi up to the trans Golgi network. Coatomer complex is required for budding from Golgi membranes, and is essential for the retrograde Golgi-to-ER transport of dilysine-tagged proteins.</text>
</comment>
<dbReference type="Gene3D" id="3.30.450.60">
    <property type="match status" value="1"/>
</dbReference>
<comment type="subcellular location">
    <subcellularLocation>
        <location evidence="12">Cytoplasm</location>
    </subcellularLocation>
    <subcellularLocation>
        <location evidence="1 12">Golgi apparatus membrane</location>
        <topology evidence="1 12">Peripheral membrane protein</topology>
        <orientation evidence="1 12">Cytoplasmic side</orientation>
    </subcellularLocation>
    <subcellularLocation>
        <location evidence="12">Cytoplasmic vesicle</location>
        <location evidence="12">COPI-coated vesicle membrane</location>
        <topology evidence="12">Peripheral membrane protein</topology>
        <orientation evidence="12">Cytoplasmic side</orientation>
    </subcellularLocation>
</comment>
<dbReference type="PANTHER" id="PTHR10121:SF0">
    <property type="entry name" value="COATOMER SUBUNIT DELTA"/>
    <property type="match status" value="1"/>
</dbReference>
<evidence type="ECO:0000256" key="6">
    <source>
        <dbReference type="ARBA" id="ARBA00022892"/>
    </source>
</evidence>
<name>V4W700_CITCL</name>
<dbReference type="FunCoup" id="V4W700">
    <property type="interactions" value="3961"/>
</dbReference>
<keyword evidence="7 12" id="KW-0653">Protein transport</keyword>
<dbReference type="CDD" id="cd09254">
    <property type="entry name" value="AP_delta-COPI_MHD"/>
    <property type="match status" value="1"/>
</dbReference>
<feature type="domain" description="MHD" evidence="14">
    <location>
        <begin position="289"/>
        <end position="542"/>
    </location>
</feature>
<keyword evidence="16" id="KW-1185">Reference proteome</keyword>
<keyword evidence="5 12" id="KW-0963">Cytoplasm</keyword>
<proteinExistence type="inferred from homology"/>
<evidence type="ECO:0000313" key="15">
    <source>
        <dbReference type="EMBL" id="ESR61914.1"/>
    </source>
</evidence>
<dbReference type="SUPFAM" id="SSF49447">
    <property type="entry name" value="Second domain of Mu2 adaptin subunit (ap50) of ap2 adaptor"/>
    <property type="match status" value="1"/>
</dbReference>
<dbReference type="PROSITE" id="PS51072">
    <property type="entry name" value="MHD"/>
    <property type="match status" value="1"/>
</dbReference>
<dbReference type="STRING" id="85681.V4W700"/>
<dbReference type="FunFam" id="3.30.450.60:FF:000003">
    <property type="entry name" value="Coatomer subunit delta"/>
    <property type="match status" value="1"/>
</dbReference>
<evidence type="ECO:0000256" key="8">
    <source>
        <dbReference type="ARBA" id="ARBA00023034"/>
    </source>
</evidence>
<sequence>MVVLAASIVSKSGKILVSRQFVDMSRIRIEGLLAAFPKLVGTGKQHTYVETENVRYVYQPMEALYLLLVTNKQSNILEDLETLRLLSKLVPEYSYSLDEEGICKTAFELLFAFDEVISLGHKENVTVAQVKQYCEMESHEEKLHKLVVQSKINETKDVMKRKASEIDKSKIEKNRGDKGGFMSLQSMGSGRIESSFSDMSISSGGGGFGSGSGFGLATTDVETFSSKSKAGRPPSSANAPPKGLGMQLGKSQRTNQFLESLKAEGEVILEDVKPIAGQSRAAAATPPLTDPITLTVEEKINVSLKRDGGMSNFDVQGTLSLQILNQEDGLIQVQIETGGNPGILFKTHPNMNKELFTHENILGLKDPNRPFPTGQAGDAAGVGLLKWRMQSADESMVPLTINCWPSVSGNETYVSIEYEASTMFDLRNVVISVPLPALREAPSVRQIDGEWRYDSRNSVLEWSILLIDNSNRSGSMEFVVCLLLDSSSFFPISVRFFSYKYLQRSKGCKCHPFKRWSSSQIFSEDSFDHRKLPSCVADGKDASDNKFLLAFLDDVFSCMGSLTISEIFFFLIFISYPKSFEILILLT</sequence>
<dbReference type="GO" id="GO:0015031">
    <property type="term" value="P:protein transport"/>
    <property type="evidence" value="ECO:0007669"/>
    <property type="project" value="UniProtKB-KW"/>
</dbReference>
<evidence type="ECO:0000256" key="2">
    <source>
        <dbReference type="ARBA" id="ARBA00010516"/>
    </source>
</evidence>
<dbReference type="SUPFAM" id="SSF64356">
    <property type="entry name" value="SNARE-like"/>
    <property type="match status" value="1"/>
</dbReference>
<evidence type="ECO:0000256" key="7">
    <source>
        <dbReference type="ARBA" id="ARBA00022927"/>
    </source>
</evidence>